<dbReference type="InterPro" id="IPR014746">
    <property type="entry name" value="Gln_synth/guanido_kin_cat_dom"/>
</dbReference>
<evidence type="ECO:0000256" key="4">
    <source>
        <dbReference type="ARBA" id="ARBA00048819"/>
    </source>
</evidence>
<proteinExistence type="inferred from homology"/>
<keyword evidence="8" id="KW-1185">Reference proteome</keyword>
<dbReference type="GO" id="GO:0042398">
    <property type="term" value="P:modified amino acid biosynthetic process"/>
    <property type="evidence" value="ECO:0007669"/>
    <property type="project" value="InterPro"/>
</dbReference>
<name>A0A5Q2FAU2_9ACTN</name>
<dbReference type="Pfam" id="PF04107">
    <property type="entry name" value="GCS2"/>
    <property type="match status" value="1"/>
</dbReference>
<dbReference type="InterPro" id="IPR050141">
    <property type="entry name" value="GCL_type2/YbdK_subfam"/>
</dbReference>
<dbReference type="PANTHER" id="PTHR36510">
    <property type="entry name" value="GLUTAMATE--CYSTEINE LIGASE 2-RELATED"/>
    <property type="match status" value="1"/>
</dbReference>
<evidence type="ECO:0000256" key="5">
    <source>
        <dbReference type="HAMAP-Rule" id="MF_01609"/>
    </source>
</evidence>
<dbReference type="Gene3D" id="3.30.590.20">
    <property type="match status" value="1"/>
</dbReference>
<evidence type="ECO:0000256" key="2">
    <source>
        <dbReference type="ARBA" id="ARBA00022741"/>
    </source>
</evidence>
<keyword evidence="1 5" id="KW-0436">Ligase</keyword>
<comment type="function">
    <text evidence="5">ATP-dependent carboxylate-amine ligase which exhibits weak glutamate--cysteine ligase activity.</text>
</comment>
<dbReference type="InterPro" id="IPR011793">
    <property type="entry name" value="YbdK"/>
</dbReference>
<comment type="similarity">
    <text evidence="5">Belongs to the glutamate--cysteine ligase type 2 family. YbdK subfamily.</text>
</comment>
<dbReference type="NCBIfam" id="NF010041">
    <property type="entry name" value="PRK13517.1-1"/>
    <property type="match status" value="1"/>
</dbReference>
<evidence type="ECO:0000313" key="7">
    <source>
        <dbReference type="EMBL" id="QGF23511.1"/>
    </source>
</evidence>
<feature type="region of interest" description="Disordered" evidence="6">
    <location>
        <begin position="15"/>
        <end position="40"/>
    </location>
</feature>
<evidence type="ECO:0000256" key="6">
    <source>
        <dbReference type="SAM" id="MobiDB-lite"/>
    </source>
</evidence>
<organism evidence="7 8">
    <name type="scientific">Raineyella fluvialis</name>
    <dbReference type="NCBI Taxonomy" id="2662261"/>
    <lineage>
        <taxon>Bacteria</taxon>
        <taxon>Bacillati</taxon>
        <taxon>Actinomycetota</taxon>
        <taxon>Actinomycetes</taxon>
        <taxon>Propionibacteriales</taxon>
        <taxon>Propionibacteriaceae</taxon>
        <taxon>Raineyella</taxon>
    </lineage>
</organism>
<gene>
    <name evidence="7" type="ORF">Rai3103_07330</name>
</gene>
<evidence type="ECO:0000256" key="1">
    <source>
        <dbReference type="ARBA" id="ARBA00022598"/>
    </source>
</evidence>
<keyword evidence="3 5" id="KW-0067">ATP-binding</keyword>
<dbReference type="GO" id="GO:0004357">
    <property type="term" value="F:glutamate-cysteine ligase activity"/>
    <property type="evidence" value="ECO:0007669"/>
    <property type="project" value="UniProtKB-EC"/>
</dbReference>
<dbReference type="GO" id="GO:0005524">
    <property type="term" value="F:ATP binding"/>
    <property type="evidence" value="ECO:0007669"/>
    <property type="project" value="UniProtKB-KW"/>
</dbReference>
<evidence type="ECO:0000313" key="8">
    <source>
        <dbReference type="Proteomes" id="UP000386847"/>
    </source>
</evidence>
<dbReference type="HAMAP" id="MF_01609">
    <property type="entry name" value="Glu_cys_ligase_2"/>
    <property type="match status" value="1"/>
</dbReference>
<dbReference type="PANTHER" id="PTHR36510:SF1">
    <property type="entry name" value="GLUTAMATE--CYSTEINE LIGASE 2-RELATED"/>
    <property type="match status" value="1"/>
</dbReference>
<dbReference type="NCBIfam" id="TIGR02050">
    <property type="entry name" value="gshA_cyan_rel"/>
    <property type="match status" value="1"/>
</dbReference>
<dbReference type="InterPro" id="IPR006336">
    <property type="entry name" value="GCS2"/>
</dbReference>
<evidence type="ECO:0000256" key="3">
    <source>
        <dbReference type="ARBA" id="ARBA00022840"/>
    </source>
</evidence>
<comment type="catalytic activity">
    <reaction evidence="4 5">
        <text>L-cysteine + L-glutamate + ATP = gamma-L-glutamyl-L-cysteine + ADP + phosphate + H(+)</text>
        <dbReference type="Rhea" id="RHEA:13285"/>
        <dbReference type="ChEBI" id="CHEBI:15378"/>
        <dbReference type="ChEBI" id="CHEBI:29985"/>
        <dbReference type="ChEBI" id="CHEBI:30616"/>
        <dbReference type="ChEBI" id="CHEBI:35235"/>
        <dbReference type="ChEBI" id="CHEBI:43474"/>
        <dbReference type="ChEBI" id="CHEBI:58173"/>
        <dbReference type="ChEBI" id="CHEBI:456216"/>
        <dbReference type="EC" id="6.3.2.2"/>
    </reaction>
</comment>
<dbReference type="RefSeq" id="WP_153572042.1">
    <property type="nucleotide sequence ID" value="NZ_CP045725.1"/>
</dbReference>
<dbReference type="EMBL" id="CP045725">
    <property type="protein sequence ID" value="QGF23511.1"/>
    <property type="molecule type" value="Genomic_DNA"/>
</dbReference>
<protein>
    <recommendedName>
        <fullName evidence="5">Putative glutamate--cysteine ligase 2</fullName>
        <ecNumber evidence="5">6.3.2.2</ecNumber>
    </recommendedName>
    <alternativeName>
        <fullName evidence="5">Gamma-glutamylcysteine synthetase 2</fullName>
        <shortName evidence="5">GCS 2</shortName>
        <shortName evidence="5">Gamma-GCS 2</shortName>
    </alternativeName>
</protein>
<dbReference type="EC" id="6.3.2.2" evidence="5"/>
<accession>A0A5Q2FAU2</accession>
<dbReference type="AlphaFoldDB" id="A0A5Q2FAU2"/>
<sequence length="367" mass="39836">MRRYGVEEELLVVDAETLEPLPSGGRAADDRGEGSASETQLTAELQQEQIEAVSPPMSTLSEQWAAIRRGRALAQEAAARFGGVVVALPLAPARVTPHLVAHPRYQRMLEQFGPTAAEQLTNGFHVHVEIGSRAEGVGVLDRIRVWLPAVLALSANSPFSGGADTGYASYRYQAWSRWPTAGPTDLFGSPDGYDRHRAALLATKVPLDAGMLYFDARLAEKYSTVEVRVADVNLDAEHAAVIASLIRALVETGARAWRNGDPAPDVPASELSVWNWRASRSGIEDQLVDPRSGTPVPAAEVIGQFLELVRPALADDEERMAVETVVDDILHTGGGARRQRRAYEAHHRLRDVVACAVDATHAPARRR</sequence>
<keyword evidence="2 5" id="KW-0547">Nucleotide-binding</keyword>
<dbReference type="SUPFAM" id="SSF55931">
    <property type="entry name" value="Glutamine synthetase/guanido kinase"/>
    <property type="match status" value="1"/>
</dbReference>
<dbReference type="Proteomes" id="UP000386847">
    <property type="component" value="Chromosome"/>
</dbReference>
<reference evidence="7 8" key="1">
    <citation type="submission" date="2019-10" db="EMBL/GenBank/DDBJ databases">
        <title>Genomic analysis of Raineyella sp. CBA3103.</title>
        <authorList>
            <person name="Roh S.W."/>
        </authorList>
    </citation>
    <scope>NUCLEOTIDE SEQUENCE [LARGE SCALE GENOMIC DNA]</scope>
    <source>
        <strain evidence="7 8">CBA3103</strain>
    </source>
</reference>
<dbReference type="KEGG" id="rain:Rai3103_07330"/>